<feature type="signal peptide" evidence="1">
    <location>
        <begin position="1"/>
        <end position="27"/>
    </location>
</feature>
<keyword evidence="1" id="KW-0732">Signal</keyword>
<reference evidence="3" key="1">
    <citation type="submission" date="2017-05" db="EMBL/GenBank/DDBJ databases">
        <authorList>
            <person name="Sung H."/>
        </authorList>
    </citation>
    <scope>NUCLEOTIDE SEQUENCE [LARGE SCALE GENOMIC DNA]</scope>
    <source>
        <strain evidence="3">AR23208</strain>
    </source>
</reference>
<organism evidence="2 3">
    <name type="scientific">Tumebacillus avium</name>
    <dbReference type="NCBI Taxonomy" id="1903704"/>
    <lineage>
        <taxon>Bacteria</taxon>
        <taxon>Bacillati</taxon>
        <taxon>Bacillota</taxon>
        <taxon>Bacilli</taxon>
        <taxon>Bacillales</taxon>
        <taxon>Alicyclobacillaceae</taxon>
        <taxon>Tumebacillus</taxon>
    </lineage>
</organism>
<feature type="chain" id="PRO_5012665857" evidence="1">
    <location>
        <begin position="28"/>
        <end position="138"/>
    </location>
</feature>
<dbReference type="PROSITE" id="PS51257">
    <property type="entry name" value="PROKAR_LIPOPROTEIN"/>
    <property type="match status" value="1"/>
</dbReference>
<name>A0A1Y0ILD3_9BACL</name>
<protein>
    <submittedName>
        <fullName evidence="2">Uncharacterized protein</fullName>
    </submittedName>
</protein>
<dbReference type="AlphaFoldDB" id="A0A1Y0ILD3"/>
<gene>
    <name evidence="2" type="ORF">CBW65_03990</name>
</gene>
<proteinExistence type="predicted"/>
<sequence>MKRKTIVLFCAATVLSCGLFASVNTYASTTAEEEAKYAVTQYLQAVQVGDAEGMMKYTKDLRFPDEAQKRDQYERFALDTDAVRDLEVLSLNTIDAANMLLSIKFTSKYSGPHELELPVIKENGHWKVVVGGEQRYEK</sequence>
<dbReference type="EMBL" id="CP021434">
    <property type="protein sequence ID" value="ARU60315.1"/>
    <property type="molecule type" value="Genomic_DNA"/>
</dbReference>
<evidence type="ECO:0000313" key="2">
    <source>
        <dbReference type="EMBL" id="ARU60315.1"/>
    </source>
</evidence>
<dbReference type="OrthoDB" id="2382262at2"/>
<evidence type="ECO:0000313" key="3">
    <source>
        <dbReference type="Proteomes" id="UP000195437"/>
    </source>
</evidence>
<accession>A0A1Y0ILD3</accession>
<evidence type="ECO:0000256" key="1">
    <source>
        <dbReference type="SAM" id="SignalP"/>
    </source>
</evidence>
<dbReference type="RefSeq" id="WP_087455703.1">
    <property type="nucleotide sequence ID" value="NZ_CP021434.1"/>
</dbReference>
<dbReference type="Proteomes" id="UP000195437">
    <property type="component" value="Chromosome"/>
</dbReference>
<dbReference type="KEGG" id="tum:CBW65_03990"/>
<keyword evidence="3" id="KW-1185">Reference proteome</keyword>